<keyword evidence="3 5" id="KW-1133">Transmembrane helix</keyword>
<comment type="caution">
    <text evidence="6">The sequence shown here is derived from an EMBL/GenBank/DDBJ whole genome shotgun (WGS) entry which is preliminary data.</text>
</comment>
<feature type="transmembrane region" description="Helical" evidence="5">
    <location>
        <begin position="174"/>
        <end position="194"/>
    </location>
</feature>
<dbReference type="InterPro" id="IPR051328">
    <property type="entry name" value="T7SS_ABC-Transporter"/>
</dbReference>
<feature type="transmembrane region" description="Helical" evidence="5">
    <location>
        <begin position="103"/>
        <end position="129"/>
    </location>
</feature>
<proteinExistence type="predicted"/>
<keyword evidence="4 5" id="KW-0472">Membrane</keyword>
<feature type="transmembrane region" description="Helical" evidence="5">
    <location>
        <begin position="441"/>
        <end position="463"/>
    </location>
</feature>
<dbReference type="GO" id="GO:0140359">
    <property type="term" value="F:ABC-type transporter activity"/>
    <property type="evidence" value="ECO:0007669"/>
    <property type="project" value="InterPro"/>
</dbReference>
<evidence type="ECO:0000256" key="2">
    <source>
        <dbReference type="ARBA" id="ARBA00022692"/>
    </source>
</evidence>
<evidence type="ECO:0000313" key="6">
    <source>
        <dbReference type="EMBL" id="TWT36060.1"/>
    </source>
</evidence>
<dbReference type="Pfam" id="PF12679">
    <property type="entry name" value="ABC2_membrane_2"/>
    <property type="match status" value="2"/>
</dbReference>
<name>A0A5C5VDQ6_9BACT</name>
<evidence type="ECO:0000256" key="4">
    <source>
        <dbReference type="ARBA" id="ARBA00023136"/>
    </source>
</evidence>
<feature type="transmembrane region" description="Helical" evidence="5">
    <location>
        <begin position="21"/>
        <end position="41"/>
    </location>
</feature>
<dbReference type="Proteomes" id="UP000316714">
    <property type="component" value="Unassembled WGS sequence"/>
</dbReference>
<feature type="transmembrane region" description="Helical" evidence="5">
    <location>
        <begin position="379"/>
        <end position="401"/>
    </location>
</feature>
<feature type="transmembrane region" description="Helical" evidence="5">
    <location>
        <begin position="141"/>
        <end position="162"/>
    </location>
</feature>
<feature type="transmembrane region" description="Helical" evidence="5">
    <location>
        <begin position="297"/>
        <end position="322"/>
    </location>
</feature>
<feature type="transmembrane region" description="Helical" evidence="5">
    <location>
        <begin position="413"/>
        <end position="435"/>
    </location>
</feature>
<feature type="transmembrane region" description="Helical" evidence="5">
    <location>
        <begin position="515"/>
        <end position="538"/>
    </location>
</feature>
<dbReference type="EMBL" id="SIHJ01000001">
    <property type="protein sequence ID" value="TWT36060.1"/>
    <property type="molecule type" value="Genomic_DNA"/>
</dbReference>
<dbReference type="AlphaFoldDB" id="A0A5C5VDQ6"/>
<feature type="transmembrane region" description="Helical" evidence="5">
    <location>
        <begin position="475"/>
        <end position="495"/>
    </location>
</feature>
<keyword evidence="2 5" id="KW-0812">Transmembrane</keyword>
<organism evidence="6 7">
    <name type="scientific">Posidoniimonas corsicana</name>
    <dbReference type="NCBI Taxonomy" id="1938618"/>
    <lineage>
        <taxon>Bacteria</taxon>
        <taxon>Pseudomonadati</taxon>
        <taxon>Planctomycetota</taxon>
        <taxon>Planctomycetia</taxon>
        <taxon>Pirellulales</taxon>
        <taxon>Lacipirellulaceae</taxon>
        <taxon>Posidoniimonas</taxon>
    </lineage>
</organism>
<protein>
    <submittedName>
        <fullName evidence="6">ABC-2 family transporter protein</fullName>
    </submittedName>
</protein>
<comment type="subcellular location">
    <subcellularLocation>
        <location evidence="1">Membrane</location>
        <topology evidence="1">Multi-pass membrane protein</topology>
    </subcellularLocation>
</comment>
<gene>
    <name evidence="6" type="ORF">KOR34_09590</name>
</gene>
<sequence>MYVRDNPVLQYELLSTLRLPRAFVLLFAYIALLGGVVLLAWPQEQKLDFAQPEEAKRLVELFFFGQYMLASLMAPSFAAGSITGEKERDSYEMLLASPIKPGAIVLGKLFASLTYLGILIFCSLPIVMLCLPLGGVSALEVFAAYIAMFSMVALFGMISLWASSYFKRTSASLVVSYLMILPLAIVGVLVWNALEQLGPARVAFVSTVVPIACAAVGAVLWADIARRLLYPADLGSGGKEVVDLESEAREAVGLYIKRDEFPDKLFAPPKRTTFIEDGANPIYDKEMRSEIFAQGTLMLRLVIQISMGLALPIMAVCLYMYMNLAPWYIAYVLLFNMLVGPVFSAGSVCNERERQTLDLLLTTLITPWQMLWGKLLSGLRVSVVLTSFLLWPVLLACLMPLDYWNNLPTMAGYLLVTALACLTTAFTALFCSTIYRKTSSSLMTTYVLILTMFVAPLAARFFSDTFFQDTAGARVVHAVSSVSPFAAVFALPLDIEHSNDRSDAAVQQAIGDMGVFYGYVGWTVLYNAALLLLIMWLFHARWRVSE</sequence>
<dbReference type="OrthoDB" id="226946at2"/>
<dbReference type="RefSeq" id="WP_146562671.1">
    <property type="nucleotide sequence ID" value="NZ_SIHJ01000001.1"/>
</dbReference>
<evidence type="ECO:0000256" key="1">
    <source>
        <dbReference type="ARBA" id="ARBA00004141"/>
    </source>
</evidence>
<evidence type="ECO:0000256" key="5">
    <source>
        <dbReference type="SAM" id="Phobius"/>
    </source>
</evidence>
<dbReference type="GO" id="GO:0005886">
    <property type="term" value="C:plasma membrane"/>
    <property type="evidence" value="ECO:0007669"/>
    <property type="project" value="UniProtKB-SubCell"/>
</dbReference>
<dbReference type="PANTHER" id="PTHR43077:SF10">
    <property type="entry name" value="TRANSPORT PERMEASE PROTEIN"/>
    <property type="match status" value="1"/>
</dbReference>
<dbReference type="PANTHER" id="PTHR43077">
    <property type="entry name" value="TRANSPORT PERMEASE YVFS-RELATED"/>
    <property type="match status" value="1"/>
</dbReference>
<evidence type="ECO:0000313" key="7">
    <source>
        <dbReference type="Proteomes" id="UP000316714"/>
    </source>
</evidence>
<evidence type="ECO:0000256" key="3">
    <source>
        <dbReference type="ARBA" id="ARBA00022989"/>
    </source>
</evidence>
<feature type="transmembrane region" description="Helical" evidence="5">
    <location>
        <begin position="61"/>
        <end position="82"/>
    </location>
</feature>
<accession>A0A5C5VDQ6</accession>
<feature type="transmembrane region" description="Helical" evidence="5">
    <location>
        <begin position="200"/>
        <end position="222"/>
    </location>
</feature>
<reference evidence="6 7" key="1">
    <citation type="submission" date="2019-02" db="EMBL/GenBank/DDBJ databases">
        <title>Deep-cultivation of Planctomycetes and their phenomic and genomic characterization uncovers novel biology.</title>
        <authorList>
            <person name="Wiegand S."/>
            <person name="Jogler M."/>
            <person name="Boedeker C."/>
            <person name="Pinto D."/>
            <person name="Vollmers J."/>
            <person name="Rivas-Marin E."/>
            <person name="Kohn T."/>
            <person name="Peeters S.H."/>
            <person name="Heuer A."/>
            <person name="Rast P."/>
            <person name="Oberbeckmann S."/>
            <person name="Bunk B."/>
            <person name="Jeske O."/>
            <person name="Meyerdierks A."/>
            <person name="Storesund J.E."/>
            <person name="Kallscheuer N."/>
            <person name="Luecker S."/>
            <person name="Lage O.M."/>
            <person name="Pohl T."/>
            <person name="Merkel B.J."/>
            <person name="Hornburger P."/>
            <person name="Mueller R.-W."/>
            <person name="Bruemmer F."/>
            <person name="Labrenz M."/>
            <person name="Spormann A.M."/>
            <person name="Op Den Camp H."/>
            <person name="Overmann J."/>
            <person name="Amann R."/>
            <person name="Jetten M.S.M."/>
            <person name="Mascher T."/>
            <person name="Medema M.H."/>
            <person name="Devos D.P."/>
            <person name="Kaster A.-K."/>
            <person name="Ovreas L."/>
            <person name="Rohde M."/>
            <person name="Galperin M.Y."/>
            <person name="Jogler C."/>
        </authorList>
    </citation>
    <scope>NUCLEOTIDE SEQUENCE [LARGE SCALE GENOMIC DNA]</scope>
    <source>
        <strain evidence="6 7">KOR34</strain>
    </source>
</reference>
<keyword evidence="7" id="KW-1185">Reference proteome</keyword>
<feature type="transmembrane region" description="Helical" evidence="5">
    <location>
        <begin position="328"/>
        <end position="349"/>
    </location>
</feature>